<accession>A0A540K7G9</accession>
<sequence length="101" mass="11716">MANKNKDESVHNTNPHDLRQHFEFAHAIVVAMGNNCPTAKWRSWKDVPENVKKVVMDELLCKYTLNDDTNEQLMKLMDDALEGGYNRWRYEVLRNGPGPSK</sequence>
<protein>
    <submittedName>
        <fullName evidence="1">Uncharacterized protein</fullName>
    </submittedName>
</protein>
<evidence type="ECO:0000313" key="2">
    <source>
        <dbReference type="Proteomes" id="UP000315295"/>
    </source>
</evidence>
<keyword evidence="2" id="KW-1185">Reference proteome</keyword>
<proteinExistence type="predicted"/>
<evidence type="ECO:0000313" key="1">
    <source>
        <dbReference type="EMBL" id="TQD70164.1"/>
    </source>
</evidence>
<reference evidence="1 2" key="1">
    <citation type="journal article" date="2019" name="G3 (Bethesda)">
        <title>Sequencing of a Wild Apple (Malus baccata) Genome Unravels the Differences Between Cultivated and Wild Apple Species Regarding Disease Resistance and Cold Tolerance.</title>
        <authorList>
            <person name="Chen X."/>
        </authorList>
    </citation>
    <scope>NUCLEOTIDE SEQUENCE [LARGE SCALE GENOMIC DNA]</scope>
    <source>
        <strain evidence="2">cv. Shandingzi</strain>
        <tissue evidence="1">Leaves</tissue>
    </source>
</reference>
<dbReference type="AlphaFoldDB" id="A0A540K7G9"/>
<name>A0A540K7G9_MALBA</name>
<gene>
    <name evidence="1" type="ORF">C1H46_044304</name>
</gene>
<organism evidence="1 2">
    <name type="scientific">Malus baccata</name>
    <name type="common">Siberian crab apple</name>
    <name type="synonym">Pyrus baccata</name>
    <dbReference type="NCBI Taxonomy" id="106549"/>
    <lineage>
        <taxon>Eukaryota</taxon>
        <taxon>Viridiplantae</taxon>
        <taxon>Streptophyta</taxon>
        <taxon>Embryophyta</taxon>
        <taxon>Tracheophyta</taxon>
        <taxon>Spermatophyta</taxon>
        <taxon>Magnoliopsida</taxon>
        <taxon>eudicotyledons</taxon>
        <taxon>Gunneridae</taxon>
        <taxon>Pentapetalae</taxon>
        <taxon>rosids</taxon>
        <taxon>fabids</taxon>
        <taxon>Rosales</taxon>
        <taxon>Rosaceae</taxon>
        <taxon>Amygdaloideae</taxon>
        <taxon>Maleae</taxon>
        <taxon>Malus</taxon>
    </lineage>
</organism>
<dbReference type="Proteomes" id="UP000315295">
    <property type="component" value="Unassembled WGS sequence"/>
</dbReference>
<comment type="caution">
    <text evidence="1">The sequence shown here is derived from an EMBL/GenBank/DDBJ whole genome shotgun (WGS) entry which is preliminary data.</text>
</comment>
<dbReference type="EMBL" id="VIEB01001943">
    <property type="protein sequence ID" value="TQD70164.1"/>
    <property type="molecule type" value="Genomic_DNA"/>
</dbReference>